<accession>A0AAN9PTX5</accession>
<reference evidence="2 3" key="1">
    <citation type="submission" date="2024-01" db="EMBL/GenBank/DDBJ databases">
        <title>The genomes of 5 underutilized Papilionoideae crops provide insights into root nodulation and disease resistance.</title>
        <authorList>
            <person name="Yuan L."/>
        </authorList>
    </citation>
    <scope>NUCLEOTIDE SEQUENCE [LARGE SCALE GENOMIC DNA]</scope>
    <source>
        <strain evidence="2">LY-2023</strain>
        <tissue evidence="2">Leaf</tissue>
    </source>
</reference>
<gene>
    <name evidence="2" type="ORF">RJT34_07212</name>
</gene>
<feature type="region of interest" description="Disordered" evidence="1">
    <location>
        <begin position="34"/>
        <end position="84"/>
    </location>
</feature>
<name>A0AAN9PTX5_CLITE</name>
<sequence length="84" mass="8941">MESEVSALNPFLVISWEGVDPFKVVMDKKVMDPSNFKGEDVAADPSTPSTQVEAGVLLPLPQGETGIPPPPPQDDDWLPPSSPA</sequence>
<evidence type="ECO:0000256" key="1">
    <source>
        <dbReference type="SAM" id="MobiDB-lite"/>
    </source>
</evidence>
<comment type="caution">
    <text evidence="2">The sequence shown here is derived from an EMBL/GenBank/DDBJ whole genome shotgun (WGS) entry which is preliminary data.</text>
</comment>
<protein>
    <submittedName>
        <fullName evidence="2">Uncharacterized protein</fullName>
    </submittedName>
</protein>
<keyword evidence="3" id="KW-1185">Reference proteome</keyword>
<evidence type="ECO:0000313" key="2">
    <source>
        <dbReference type="EMBL" id="KAK7310022.1"/>
    </source>
</evidence>
<dbReference type="Proteomes" id="UP001359559">
    <property type="component" value="Unassembled WGS sequence"/>
</dbReference>
<evidence type="ECO:0000313" key="3">
    <source>
        <dbReference type="Proteomes" id="UP001359559"/>
    </source>
</evidence>
<organism evidence="2 3">
    <name type="scientific">Clitoria ternatea</name>
    <name type="common">Butterfly pea</name>
    <dbReference type="NCBI Taxonomy" id="43366"/>
    <lineage>
        <taxon>Eukaryota</taxon>
        <taxon>Viridiplantae</taxon>
        <taxon>Streptophyta</taxon>
        <taxon>Embryophyta</taxon>
        <taxon>Tracheophyta</taxon>
        <taxon>Spermatophyta</taxon>
        <taxon>Magnoliopsida</taxon>
        <taxon>eudicotyledons</taxon>
        <taxon>Gunneridae</taxon>
        <taxon>Pentapetalae</taxon>
        <taxon>rosids</taxon>
        <taxon>fabids</taxon>
        <taxon>Fabales</taxon>
        <taxon>Fabaceae</taxon>
        <taxon>Papilionoideae</taxon>
        <taxon>50 kb inversion clade</taxon>
        <taxon>NPAAA clade</taxon>
        <taxon>indigoferoid/millettioid clade</taxon>
        <taxon>Phaseoleae</taxon>
        <taxon>Clitoria</taxon>
    </lineage>
</organism>
<proteinExistence type="predicted"/>
<dbReference type="AlphaFoldDB" id="A0AAN9PTX5"/>
<dbReference type="EMBL" id="JAYKXN010000002">
    <property type="protein sequence ID" value="KAK7310022.1"/>
    <property type="molecule type" value="Genomic_DNA"/>
</dbReference>